<evidence type="ECO:0000313" key="3">
    <source>
        <dbReference type="Proteomes" id="UP001215598"/>
    </source>
</evidence>
<proteinExistence type="predicted"/>
<sequence>MHLYSLLVQLVVAFPPYCVRTREVFTFKWKNNVNSKKRPGKVPQCSKFCNRNLKCYLTYIFVRVLNCCEAKKKFTNLVENRVVS</sequence>
<keyword evidence="3" id="KW-1185">Reference proteome</keyword>
<evidence type="ECO:0000256" key="1">
    <source>
        <dbReference type="SAM" id="SignalP"/>
    </source>
</evidence>
<evidence type="ECO:0000313" key="2">
    <source>
        <dbReference type="EMBL" id="KAJ7722172.1"/>
    </source>
</evidence>
<reference evidence="2" key="1">
    <citation type="submission" date="2023-03" db="EMBL/GenBank/DDBJ databases">
        <title>Massive genome expansion in bonnet fungi (Mycena s.s.) driven by repeated elements and novel gene families across ecological guilds.</title>
        <authorList>
            <consortium name="Lawrence Berkeley National Laboratory"/>
            <person name="Harder C.B."/>
            <person name="Miyauchi S."/>
            <person name="Viragh M."/>
            <person name="Kuo A."/>
            <person name="Thoen E."/>
            <person name="Andreopoulos B."/>
            <person name="Lu D."/>
            <person name="Skrede I."/>
            <person name="Drula E."/>
            <person name="Henrissat B."/>
            <person name="Morin E."/>
            <person name="Kohler A."/>
            <person name="Barry K."/>
            <person name="LaButti K."/>
            <person name="Morin E."/>
            <person name="Salamov A."/>
            <person name="Lipzen A."/>
            <person name="Mereny Z."/>
            <person name="Hegedus B."/>
            <person name="Baldrian P."/>
            <person name="Stursova M."/>
            <person name="Weitz H."/>
            <person name="Taylor A."/>
            <person name="Grigoriev I.V."/>
            <person name="Nagy L.G."/>
            <person name="Martin F."/>
            <person name="Kauserud H."/>
        </authorList>
    </citation>
    <scope>NUCLEOTIDE SEQUENCE</scope>
    <source>
        <strain evidence="2">CBHHK182m</strain>
    </source>
</reference>
<protein>
    <recommendedName>
        <fullName evidence="4">Secreted protein</fullName>
    </recommendedName>
</protein>
<name>A0AAD7HJG7_9AGAR</name>
<dbReference type="Proteomes" id="UP001215598">
    <property type="component" value="Unassembled WGS sequence"/>
</dbReference>
<gene>
    <name evidence="2" type="ORF">B0H16DRAFT_1600850</name>
</gene>
<comment type="caution">
    <text evidence="2">The sequence shown here is derived from an EMBL/GenBank/DDBJ whole genome shotgun (WGS) entry which is preliminary data.</text>
</comment>
<dbReference type="AlphaFoldDB" id="A0AAD7HJG7"/>
<accession>A0AAD7HJG7</accession>
<dbReference type="EMBL" id="JARKIB010000222">
    <property type="protein sequence ID" value="KAJ7722172.1"/>
    <property type="molecule type" value="Genomic_DNA"/>
</dbReference>
<organism evidence="2 3">
    <name type="scientific">Mycena metata</name>
    <dbReference type="NCBI Taxonomy" id="1033252"/>
    <lineage>
        <taxon>Eukaryota</taxon>
        <taxon>Fungi</taxon>
        <taxon>Dikarya</taxon>
        <taxon>Basidiomycota</taxon>
        <taxon>Agaricomycotina</taxon>
        <taxon>Agaricomycetes</taxon>
        <taxon>Agaricomycetidae</taxon>
        <taxon>Agaricales</taxon>
        <taxon>Marasmiineae</taxon>
        <taxon>Mycenaceae</taxon>
        <taxon>Mycena</taxon>
    </lineage>
</organism>
<feature type="signal peptide" evidence="1">
    <location>
        <begin position="1"/>
        <end position="21"/>
    </location>
</feature>
<keyword evidence="1" id="KW-0732">Signal</keyword>
<evidence type="ECO:0008006" key="4">
    <source>
        <dbReference type="Google" id="ProtNLM"/>
    </source>
</evidence>
<feature type="chain" id="PRO_5042105910" description="Secreted protein" evidence="1">
    <location>
        <begin position="22"/>
        <end position="84"/>
    </location>
</feature>